<name>A0A6A6VYJ7_9PEZI</name>
<dbReference type="GO" id="GO:0016020">
    <property type="term" value="C:membrane"/>
    <property type="evidence" value="ECO:0007669"/>
    <property type="project" value="UniProtKB-SubCell"/>
</dbReference>
<dbReference type="InterPro" id="IPR029044">
    <property type="entry name" value="Nucleotide-diphossugar_trans"/>
</dbReference>
<feature type="transmembrane region" description="Helical" evidence="8">
    <location>
        <begin position="358"/>
        <end position="379"/>
    </location>
</feature>
<dbReference type="Gene3D" id="3.90.550.10">
    <property type="entry name" value="Spore Coat Polysaccharide Biosynthesis Protein SpsA, Chain A"/>
    <property type="match status" value="1"/>
</dbReference>
<evidence type="ECO:0000256" key="5">
    <source>
        <dbReference type="ARBA" id="ARBA00022989"/>
    </source>
</evidence>
<dbReference type="SUPFAM" id="SSF53448">
    <property type="entry name" value="Nucleotide-diphospho-sugar transferases"/>
    <property type="match status" value="1"/>
</dbReference>
<keyword evidence="5 8" id="KW-1133">Transmembrane helix</keyword>
<evidence type="ECO:0000256" key="2">
    <source>
        <dbReference type="ARBA" id="ARBA00022676"/>
    </source>
</evidence>
<dbReference type="InterPro" id="IPR052427">
    <property type="entry name" value="Glycosyltrans_GT2/GT47"/>
</dbReference>
<evidence type="ECO:0000256" key="4">
    <source>
        <dbReference type="ARBA" id="ARBA00022692"/>
    </source>
</evidence>
<dbReference type="GO" id="GO:0016757">
    <property type="term" value="F:glycosyltransferase activity"/>
    <property type="evidence" value="ECO:0007669"/>
    <property type="project" value="UniProtKB-KW"/>
</dbReference>
<accession>A0A6A6VYJ7</accession>
<evidence type="ECO:0000256" key="7">
    <source>
        <dbReference type="ARBA" id="ARBA00023180"/>
    </source>
</evidence>
<keyword evidence="10" id="KW-1185">Reference proteome</keyword>
<keyword evidence="4 8" id="KW-0812">Transmembrane</keyword>
<evidence type="ECO:0000256" key="3">
    <source>
        <dbReference type="ARBA" id="ARBA00022679"/>
    </source>
</evidence>
<dbReference type="RefSeq" id="XP_033597357.1">
    <property type="nucleotide sequence ID" value="XM_033741552.1"/>
</dbReference>
<evidence type="ECO:0008006" key="11">
    <source>
        <dbReference type="Google" id="ProtNLM"/>
    </source>
</evidence>
<evidence type="ECO:0000256" key="1">
    <source>
        <dbReference type="ARBA" id="ARBA00004370"/>
    </source>
</evidence>
<keyword evidence="6 8" id="KW-0472">Membrane</keyword>
<gene>
    <name evidence="9" type="ORF">EJ05DRAFT_430567</name>
</gene>
<dbReference type="PANTHER" id="PTHR47844:SF1">
    <property type="entry name" value="EXOSTOSIN-LIKE 2"/>
    <property type="match status" value="1"/>
</dbReference>
<reference evidence="9" key="1">
    <citation type="journal article" date="2020" name="Stud. Mycol.">
        <title>101 Dothideomycetes genomes: a test case for predicting lifestyles and emergence of pathogens.</title>
        <authorList>
            <person name="Haridas S."/>
            <person name="Albert R."/>
            <person name="Binder M."/>
            <person name="Bloem J."/>
            <person name="Labutti K."/>
            <person name="Salamov A."/>
            <person name="Andreopoulos B."/>
            <person name="Baker S."/>
            <person name="Barry K."/>
            <person name="Bills G."/>
            <person name="Bluhm B."/>
            <person name="Cannon C."/>
            <person name="Castanera R."/>
            <person name="Culley D."/>
            <person name="Daum C."/>
            <person name="Ezra D."/>
            <person name="Gonzalez J."/>
            <person name="Henrissat B."/>
            <person name="Kuo A."/>
            <person name="Liang C."/>
            <person name="Lipzen A."/>
            <person name="Lutzoni F."/>
            <person name="Magnuson J."/>
            <person name="Mondo S."/>
            <person name="Nolan M."/>
            <person name="Ohm R."/>
            <person name="Pangilinan J."/>
            <person name="Park H.-J."/>
            <person name="Ramirez L."/>
            <person name="Alfaro M."/>
            <person name="Sun H."/>
            <person name="Tritt A."/>
            <person name="Yoshinaga Y."/>
            <person name="Zwiers L.-H."/>
            <person name="Turgeon B."/>
            <person name="Goodwin S."/>
            <person name="Spatafora J."/>
            <person name="Crous P."/>
            <person name="Grigoriev I."/>
        </authorList>
    </citation>
    <scope>NUCLEOTIDE SEQUENCE</scope>
    <source>
        <strain evidence="9">CBS 121739</strain>
    </source>
</reference>
<keyword evidence="2" id="KW-0328">Glycosyltransferase</keyword>
<dbReference type="PANTHER" id="PTHR47844">
    <property type="entry name" value="SYNTHASE CPS1, PUTATIVE (AFU_ORTHOLOGUE AFUA_7G02500)-RELATED"/>
    <property type="match status" value="1"/>
</dbReference>
<dbReference type="OrthoDB" id="2849215at2759"/>
<feature type="non-terminal residue" evidence="9">
    <location>
        <position position="1"/>
    </location>
</feature>
<dbReference type="GeneID" id="54482606"/>
<dbReference type="EMBL" id="ML996579">
    <property type="protein sequence ID" value="KAF2754906.1"/>
    <property type="molecule type" value="Genomic_DNA"/>
</dbReference>
<evidence type="ECO:0000313" key="10">
    <source>
        <dbReference type="Proteomes" id="UP000799437"/>
    </source>
</evidence>
<keyword evidence="7" id="KW-0325">Glycoprotein</keyword>
<sequence>LWRYVRFLRHIQLWLQRKPIPLPQDPKYKPQDATVLIPTICDNTEMLEVTIQKCALSRPSQIILVGVTNRKVLDPLVEKYVDEFRDHYGTSLKVLYSKEANKRKQVAIGIKQIASSITVLVDDDVIWPDRLLHHLLAPLDNPTVGAAGTLQQVQLRPGLTLPEQLFEILGSFYIQRRNVEITATTAIDGGTSCLSGRTAAVRTGILADPAFLAGYTAETWRGRILRADDDNFVTRWLYKRGWQIRVQVAPEAVVRTYQEVSPRFLKQCLRWVRSTWRSNYTTLVYDGDVWMKQPWSTYALYTQVPFPSILIDPLLLWLLLGATSPSTGTYTTSTVFLLWLALTKTAKFTPLYRRHPRWLLFLPATLLFGYVHAFIRFYALCTLSDTGWASRPLIDAP</sequence>
<dbReference type="AlphaFoldDB" id="A0A6A6VYJ7"/>
<keyword evidence="3" id="KW-0808">Transferase</keyword>
<evidence type="ECO:0000313" key="9">
    <source>
        <dbReference type="EMBL" id="KAF2754906.1"/>
    </source>
</evidence>
<dbReference type="Proteomes" id="UP000799437">
    <property type="component" value="Unassembled WGS sequence"/>
</dbReference>
<organism evidence="9 10">
    <name type="scientific">Pseudovirgaria hyperparasitica</name>
    <dbReference type="NCBI Taxonomy" id="470096"/>
    <lineage>
        <taxon>Eukaryota</taxon>
        <taxon>Fungi</taxon>
        <taxon>Dikarya</taxon>
        <taxon>Ascomycota</taxon>
        <taxon>Pezizomycotina</taxon>
        <taxon>Dothideomycetes</taxon>
        <taxon>Dothideomycetes incertae sedis</taxon>
        <taxon>Acrospermales</taxon>
        <taxon>Acrospermaceae</taxon>
        <taxon>Pseudovirgaria</taxon>
    </lineage>
</organism>
<evidence type="ECO:0000256" key="6">
    <source>
        <dbReference type="ARBA" id="ARBA00023136"/>
    </source>
</evidence>
<dbReference type="Pfam" id="PF13641">
    <property type="entry name" value="Glyco_tranf_2_3"/>
    <property type="match status" value="1"/>
</dbReference>
<protein>
    <recommendedName>
        <fullName evidence="11">Polysaccharide synthase Cps1p</fullName>
    </recommendedName>
</protein>
<comment type="subcellular location">
    <subcellularLocation>
        <location evidence="1">Membrane</location>
    </subcellularLocation>
</comment>
<evidence type="ECO:0000256" key="8">
    <source>
        <dbReference type="SAM" id="Phobius"/>
    </source>
</evidence>
<feature type="non-terminal residue" evidence="9">
    <location>
        <position position="397"/>
    </location>
</feature>
<proteinExistence type="predicted"/>